<keyword evidence="1" id="KW-0472">Membrane</keyword>
<evidence type="ECO:0000313" key="2">
    <source>
        <dbReference type="EMBL" id="TRX61640.1"/>
    </source>
</evidence>
<dbReference type="PANTHER" id="PTHR48098:SF1">
    <property type="entry name" value="DIACYLGLYCEROL ACYLTRANSFERASE_MYCOLYLTRANSFERASE AG85A"/>
    <property type="match status" value="1"/>
</dbReference>
<keyword evidence="3" id="KW-1185">Reference proteome</keyword>
<dbReference type="InterPro" id="IPR050583">
    <property type="entry name" value="Mycobacterial_A85_antigen"/>
</dbReference>
<dbReference type="PANTHER" id="PTHR48098">
    <property type="entry name" value="ENTEROCHELIN ESTERASE-RELATED"/>
    <property type="match status" value="1"/>
</dbReference>
<keyword evidence="1" id="KW-1133">Transmembrane helix</keyword>
<organism evidence="2 3">
    <name type="scientific">Corynebacterium hiratae</name>
    <dbReference type="NCBI Taxonomy" id="3139423"/>
    <lineage>
        <taxon>Bacteria</taxon>
        <taxon>Bacillati</taxon>
        <taxon>Actinomycetota</taxon>
        <taxon>Actinomycetes</taxon>
        <taxon>Mycobacteriales</taxon>
        <taxon>Corynebacteriaceae</taxon>
        <taxon>Corynebacterium</taxon>
    </lineage>
</organism>
<dbReference type="RefSeq" id="WP_144013526.1">
    <property type="nucleotide sequence ID" value="NZ_VKDK01000009.1"/>
</dbReference>
<evidence type="ECO:0000256" key="1">
    <source>
        <dbReference type="SAM" id="Phobius"/>
    </source>
</evidence>
<feature type="transmembrane region" description="Helical" evidence="1">
    <location>
        <begin position="42"/>
        <end position="59"/>
    </location>
</feature>
<evidence type="ECO:0000313" key="3">
    <source>
        <dbReference type="Proteomes" id="UP000320443"/>
    </source>
</evidence>
<gene>
    <name evidence="2" type="ORF">FNY97_07195</name>
</gene>
<dbReference type="InterPro" id="IPR000801">
    <property type="entry name" value="Esterase-like"/>
</dbReference>
<dbReference type="InterPro" id="IPR029058">
    <property type="entry name" value="AB_hydrolase_fold"/>
</dbReference>
<dbReference type="SUPFAM" id="SSF53474">
    <property type="entry name" value="alpha/beta-Hydrolases"/>
    <property type="match status" value="1"/>
</dbReference>
<reference evidence="2 3" key="1">
    <citation type="submission" date="2019-07" db="EMBL/GenBank/DDBJ databases">
        <title>Draft genome of C. aurimucosum strain 2274.</title>
        <authorList>
            <person name="Pacheco L.G.C."/>
            <person name="Aguiar E.R.G.R."/>
            <person name="Santos C.S."/>
            <person name="Rocha D.J.P.G."/>
            <person name="Sant'Anna L.O."/>
            <person name="Mattos-Guaraldi A.L."/>
            <person name="Santos L.S."/>
        </authorList>
    </citation>
    <scope>NUCLEOTIDE SEQUENCE [LARGE SCALE GENOMIC DNA]</scope>
    <source>
        <strain evidence="2 3">2274</strain>
    </source>
</reference>
<dbReference type="Pfam" id="PF00756">
    <property type="entry name" value="Esterase"/>
    <property type="match status" value="1"/>
</dbReference>
<protein>
    <submittedName>
        <fullName evidence="2">Esterase</fullName>
    </submittedName>
</protein>
<name>A0A553FWL9_9CORY</name>
<feature type="transmembrane region" description="Helical" evidence="1">
    <location>
        <begin position="17"/>
        <end position="35"/>
    </location>
</feature>
<comment type="caution">
    <text evidence="2">The sequence shown here is derived from an EMBL/GenBank/DDBJ whole genome shotgun (WGS) entry which is preliminary data.</text>
</comment>
<sequence>MSNFIQSVLGLPLTDPVNGGIYIAILVISALLIAWRLRKRDFVSFLLAAVIATVAYFALKHWDVPFYLFVAGLVPIAALISLIHHAGRRVLMVVIAAFSALAVAGLANMEYQSYPDIASLDPTPVAQEMDYGQFKAMKSADSAAIVHVDLPGTKSGFTARQATAYIPPAYWSKKDMNLPVLVLLHGNPGGPEQWFGSGEAAETADAFQRANGGLSPIVVAVDATGSETANPICADTSVAKVMTYLTTDVPTGIKTAFRVDENQQHWTVAGLSYGGTCSLQILTNHPEAYGQAVDISGEAEPTIGNHAATVSKFYGGDEAAYQAANPAHLLATKKYPDHQAILIAGNRDTNAVKALSQLSDAARAAGMRTFYTTRPGGHSFEVWRPALRETFAWIARQGGLKDVNDPFDGVQDADLQR</sequence>
<dbReference type="Proteomes" id="UP000320443">
    <property type="component" value="Unassembled WGS sequence"/>
</dbReference>
<feature type="transmembrane region" description="Helical" evidence="1">
    <location>
        <begin position="65"/>
        <end position="83"/>
    </location>
</feature>
<proteinExistence type="predicted"/>
<dbReference type="AlphaFoldDB" id="A0A553FWL9"/>
<accession>A0A553FWL9</accession>
<dbReference type="EMBL" id="VKDK01000009">
    <property type="protein sequence ID" value="TRX61640.1"/>
    <property type="molecule type" value="Genomic_DNA"/>
</dbReference>
<feature type="transmembrane region" description="Helical" evidence="1">
    <location>
        <begin position="90"/>
        <end position="109"/>
    </location>
</feature>
<keyword evidence="1" id="KW-0812">Transmembrane</keyword>
<dbReference type="Gene3D" id="3.40.50.1820">
    <property type="entry name" value="alpha/beta hydrolase"/>
    <property type="match status" value="1"/>
</dbReference>
<dbReference type="GO" id="GO:0016747">
    <property type="term" value="F:acyltransferase activity, transferring groups other than amino-acyl groups"/>
    <property type="evidence" value="ECO:0007669"/>
    <property type="project" value="TreeGrafter"/>
</dbReference>